<dbReference type="AlphaFoldDB" id="B8LPL9"/>
<dbReference type="PROSITE" id="PS00059">
    <property type="entry name" value="ADH_ZINC"/>
    <property type="match status" value="1"/>
</dbReference>
<keyword evidence="3 7" id="KW-0479">Metal-binding</keyword>
<dbReference type="InterPro" id="IPR045306">
    <property type="entry name" value="SDH-like"/>
</dbReference>
<sequence length="384" mass="41490">MDPAIIARQNGGEISDGKPKIPEGFVFDPTKYEQDTGNLAVYVCGFDDVRVLPYKVQALGDEDVRIQMKAIGICGSDIHYLKHLRNSRVALKEPMVLGHESAGVIIETGKLVKNLVVGDRVALEPGIPCYRCSFCKQGSNNLCREVKFFGSPPVHGSLAQQVVHPASLCHKLPDKVSLEEGAMCEPLSVGVHACRRASIQAGAHVLILGAGPIGLLTMLVARAFGAVRVVVTDIDEKRLSTAKEFGADSTVLVSSDMNELNEEAQAMQIAMEALIDVTFDCVGTTKTMTTALNITRSGGKVCLVGMLHDKMTLPLTAAAAREVDVLGIFRHRNTYKLCIDLLQSKRIDIQKLITHRFGFSQDEVIKGFKVSAAGGSAIKVMFSL</sequence>
<dbReference type="GO" id="GO:0016616">
    <property type="term" value="F:oxidoreductase activity, acting on the CH-OH group of donors, NAD or NADP as acceptor"/>
    <property type="evidence" value="ECO:0007669"/>
    <property type="project" value="InterPro"/>
</dbReference>
<evidence type="ECO:0000256" key="2">
    <source>
        <dbReference type="ARBA" id="ARBA00008072"/>
    </source>
</evidence>
<dbReference type="SUPFAM" id="SSF51735">
    <property type="entry name" value="NAD(P)-binding Rossmann-fold domains"/>
    <property type="match status" value="1"/>
</dbReference>
<evidence type="ECO:0000313" key="9">
    <source>
        <dbReference type="EMBL" id="ABR17599.1"/>
    </source>
</evidence>
<keyword evidence="6" id="KW-0520">NAD</keyword>
<dbReference type="PANTHER" id="PTHR43161">
    <property type="entry name" value="SORBITOL DEHYDROGENASE"/>
    <property type="match status" value="1"/>
</dbReference>
<feature type="domain" description="Enoyl reductase (ER)" evidence="8">
    <location>
        <begin position="45"/>
        <end position="382"/>
    </location>
</feature>
<reference evidence="9" key="1">
    <citation type="submission" date="2007-06" db="EMBL/GenBank/DDBJ databases">
        <title>Full length cDNA sequences from Sitka Spruce (Picea sitchensis).</title>
        <authorList>
            <person name="Ralph S.G."/>
            <person name="Chun H.E."/>
            <person name="Liao N."/>
            <person name="Ali J."/>
            <person name="Reid K."/>
            <person name="Kolosova N."/>
            <person name="Cooper N."/>
            <person name="Cullis C."/>
            <person name="Jancsik S."/>
            <person name="Moore R."/>
            <person name="Mayo M."/>
            <person name="Wagner S."/>
            <person name="Holt R.A."/>
            <person name="Jones S.J.M."/>
            <person name="Marra M.A."/>
            <person name="Ritland C.E."/>
            <person name="Ritland K."/>
            <person name="Bohlmann J."/>
        </authorList>
    </citation>
    <scope>NUCLEOTIDE SEQUENCE</scope>
    <source>
        <tissue evidence="9">Green portion of the leader tissue</tissue>
    </source>
</reference>
<proteinExistence type="evidence at transcript level"/>
<dbReference type="CDD" id="cd05285">
    <property type="entry name" value="sorbitol_DH"/>
    <property type="match status" value="1"/>
</dbReference>
<dbReference type="InterPro" id="IPR013149">
    <property type="entry name" value="ADH-like_C"/>
</dbReference>
<comment type="cofactor">
    <cofactor evidence="1 7">
        <name>Zn(2+)</name>
        <dbReference type="ChEBI" id="CHEBI:29105"/>
    </cofactor>
</comment>
<dbReference type="InterPro" id="IPR020843">
    <property type="entry name" value="ER"/>
</dbReference>
<dbReference type="InterPro" id="IPR011032">
    <property type="entry name" value="GroES-like_sf"/>
</dbReference>
<dbReference type="InterPro" id="IPR013154">
    <property type="entry name" value="ADH-like_N"/>
</dbReference>
<evidence type="ECO:0000256" key="6">
    <source>
        <dbReference type="ARBA" id="ARBA00023027"/>
    </source>
</evidence>
<dbReference type="InterPro" id="IPR002328">
    <property type="entry name" value="ADH_Zn_CS"/>
</dbReference>
<evidence type="ECO:0000256" key="1">
    <source>
        <dbReference type="ARBA" id="ARBA00001947"/>
    </source>
</evidence>
<protein>
    <recommendedName>
        <fullName evidence="8">Enoyl reductase (ER) domain-containing protein</fullName>
    </recommendedName>
</protein>
<name>B8LPL9_PICSI</name>
<dbReference type="Pfam" id="PF00107">
    <property type="entry name" value="ADH_zinc_N"/>
    <property type="match status" value="1"/>
</dbReference>
<evidence type="ECO:0000256" key="4">
    <source>
        <dbReference type="ARBA" id="ARBA00022833"/>
    </source>
</evidence>
<accession>B8LPL9</accession>
<keyword evidence="4 7" id="KW-0862">Zinc</keyword>
<dbReference type="OMA" id="HFWTEGG"/>
<dbReference type="Gene3D" id="3.90.180.10">
    <property type="entry name" value="Medium-chain alcohol dehydrogenases, catalytic domain"/>
    <property type="match status" value="1"/>
</dbReference>
<dbReference type="FunFam" id="3.40.50.720:FF:000068">
    <property type="entry name" value="Sorbitol dehydrogenase"/>
    <property type="match status" value="1"/>
</dbReference>
<evidence type="ECO:0000256" key="3">
    <source>
        <dbReference type="ARBA" id="ARBA00022723"/>
    </source>
</evidence>
<organism evidence="9">
    <name type="scientific">Picea sitchensis</name>
    <name type="common">Sitka spruce</name>
    <name type="synonym">Pinus sitchensis</name>
    <dbReference type="NCBI Taxonomy" id="3332"/>
    <lineage>
        <taxon>Eukaryota</taxon>
        <taxon>Viridiplantae</taxon>
        <taxon>Streptophyta</taxon>
        <taxon>Embryophyta</taxon>
        <taxon>Tracheophyta</taxon>
        <taxon>Spermatophyta</taxon>
        <taxon>Pinopsida</taxon>
        <taxon>Pinidae</taxon>
        <taxon>Conifers I</taxon>
        <taxon>Pinales</taxon>
        <taxon>Pinaceae</taxon>
        <taxon>Picea</taxon>
    </lineage>
</organism>
<dbReference type="Pfam" id="PF08240">
    <property type="entry name" value="ADH_N"/>
    <property type="match status" value="1"/>
</dbReference>
<evidence type="ECO:0000256" key="7">
    <source>
        <dbReference type="RuleBase" id="RU361277"/>
    </source>
</evidence>
<dbReference type="InterPro" id="IPR036291">
    <property type="entry name" value="NAD(P)-bd_dom_sf"/>
</dbReference>
<dbReference type="GO" id="GO:0008270">
    <property type="term" value="F:zinc ion binding"/>
    <property type="evidence" value="ECO:0007669"/>
    <property type="project" value="InterPro"/>
</dbReference>
<dbReference type="PANTHER" id="PTHR43161:SF9">
    <property type="entry name" value="SORBITOL DEHYDROGENASE"/>
    <property type="match status" value="1"/>
</dbReference>
<evidence type="ECO:0000256" key="5">
    <source>
        <dbReference type="ARBA" id="ARBA00023002"/>
    </source>
</evidence>
<dbReference type="SUPFAM" id="SSF50129">
    <property type="entry name" value="GroES-like"/>
    <property type="match status" value="1"/>
</dbReference>
<dbReference type="Gene3D" id="3.40.50.720">
    <property type="entry name" value="NAD(P)-binding Rossmann-like Domain"/>
    <property type="match status" value="1"/>
</dbReference>
<comment type="similarity">
    <text evidence="2 7">Belongs to the zinc-containing alcohol dehydrogenase family.</text>
</comment>
<keyword evidence="5" id="KW-0560">Oxidoreductase</keyword>
<dbReference type="EMBL" id="EF677797">
    <property type="protein sequence ID" value="ABR17599.1"/>
    <property type="molecule type" value="mRNA"/>
</dbReference>
<evidence type="ECO:0000259" key="8">
    <source>
        <dbReference type="SMART" id="SM00829"/>
    </source>
</evidence>
<dbReference type="SMART" id="SM00829">
    <property type="entry name" value="PKS_ER"/>
    <property type="match status" value="1"/>
</dbReference>